<dbReference type="Gene3D" id="3.40.50.2300">
    <property type="match status" value="1"/>
</dbReference>
<keyword evidence="8" id="KW-0812">Transmembrane</keyword>
<dbReference type="AlphaFoldDB" id="A0A5P1EIY3"/>
<evidence type="ECO:0000313" key="11">
    <source>
        <dbReference type="EMBL" id="ONK65892.1"/>
    </source>
</evidence>
<accession>A0A5P1EIY3</accession>
<dbReference type="GO" id="GO:0000155">
    <property type="term" value="F:phosphorelay sensor kinase activity"/>
    <property type="evidence" value="ECO:0007669"/>
    <property type="project" value="InterPro"/>
</dbReference>
<evidence type="ECO:0000256" key="6">
    <source>
        <dbReference type="ARBA" id="ARBA00023012"/>
    </source>
</evidence>
<keyword evidence="5" id="KW-0932">Cytokinin signaling pathway</keyword>
<feature type="transmembrane region" description="Helical" evidence="8">
    <location>
        <begin position="6"/>
        <end position="29"/>
    </location>
</feature>
<dbReference type="SUPFAM" id="SSF55874">
    <property type="entry name" value="ATPase domain of HSP90 chaperone/DNA topoisomerase II/histidine kinase"/>
    <property type="match status" value="1"/>
</dbReference>
<dbReference type="InterPro" id="IPR050956">
    <property type="entry name" value="2C_system_His_kinase"/>
</dbReference>
<dbReference type="SUPFAM" id="SSF52172">
    <property type="entry name" value="CheY-like"/>
    <property type="match status" value="1"/>
</dbReference>
<dbReference type="PROSITE" id="PS50110">
    <property type="entry name" value="RESPONSE_REGULATORY"/>
    <property type="match status" value="1"/>
</dbReference>
<dbReference type="Pfam" id="PF00512">
    <property type="entry name" value="HisKA"/>
    <property type="match status" value="1"/>
</dbReference>
<dbReference type="OrthoDB" id="60033at2759"/>
<dbReference type="SMART" id="SM00448">
    <property type="entry name" value="REC"/>
    <property type="match status" value="1"/>
</dbReference>
<dbReference type="Gramene" id="ONK65892">
    <property type="protein sequence ID" value="ONK65892"/>
    <property type="gene ID" value="A4U43_C06F2050"/>
</dbReference>
<comment type="catalytic activity">
    <reaction evidence="1">
        <text>ATP + protein L-histidine = ADP + protein N-phospho-L-histidine.</text>
        <dbReference type="EC" id="2.7.13.3"/>
    </reaction>
</comment>
<evidence type="ECO:0000256" key="1">
    <source>
        <dbReference type="ARBA" id="ARBA00000085"/>
    </source>
</evidence>
<dbReference type="InterPro" id="IPR005467">
    <property type="entry name" value="His_kinase_dom"/>
</dbReference>
<comment type="function">
    <text evidence="2">Cytokinin receptor related to bacterial two-component regulators. Functions as a histidine kinase and transmits the stress signal to a downstream MAPK cascade.</text>
</comment>
<keyword evidence="8" id="KW-0472">Membrane</keyword>
<gene>
    <name evidence="11" type="ORF">A4U43_C06F2050</name>
</gene>
<sequence>MKTFGLILIWIIFPIVLVALSAITIAILAMSQPIQHNVHASFDDTQRVLIEHVQDRMQLLLQANTSLYNLARLLSSTGDVNIPSTSISESKVFPNLFMVYTLFSWVSQISYITDDDSMFSYYHERNQTYAIFSNISNLVNGLSGNNLYRQQVNETNGERFGNATVLPPIQLNESHSRGYVSWGFGWGMDKEQMLFLKAPVDNNGVASLGIGVKKFIAYILEINLHGAHLYLSTQDGHSLAQTGPPDAQYIVKDDIVSVYEDQNLSSGEYVNISCKMDSNGPMDSKILDIWGKSYKLGCASFDVAGIQLVTVVAFPFENIRYIFRALKIIIILLQSTTILALIFASYFILQVFRRSWKQEAFLQANLIRLKDAVQQAERKSMNKSLAFASASHDVRTSLAGISGLIELCRDDVPPQSELDMNLTQMNACASKLLEILNSILDMSKVEAGKMQLEEVEFDMTQVLEESVDMFHVVALKKGLEVIWDPCDFSVLKSLNVKGDCRRLKQILDNLLGNAVKFTSKGHVILRAWAKKPSLGNSVHSSKQSYRFPKFACSKLRWFKKDDAYSDVMTINTSLHDSNMIEFVFEVEDSGLGIPKEKRASIFENYVQVKELSPGGHEGTGLGLGIVQSFVRLMGGEISIEDKEHGEEGTCFRFNIFLKSCEMAFSHTEEENKYSHNQEASNQPTLRAMAFRKPFKMEGVHSLLLIESNETKRILQRWMENIGMKVWIVQNWELLYPMLEKCKLTDSGSGKFDALSRGNSLNKVKSLDIVKDMSRSPTDETNHILPLSTKQTSRRRSRDSCTLILAVIDINCGDFSNICSILNNFSKDNQRTQLKTVWLVNANTQSAELRRLKQKSYDLILRKPIHGSRLYEMSRLMQDLVGRSEIHPSTSRSQDTTHISHIPPLASQSIPSVHKLDIEKPLADMKILLVEDNILMRRIASSTLSRFGAMVEFAENGLEALNLIKKALKEDDDYNESNRGGALKSFPYDVVLMDCEMPIMNGYEATKKIREEEKFYGIHIPIVALTAHATSEEEKKAILSGMDSYLTKPINAERVIEAIRLIRQN</sequence>
<dbReference type="Proteomes" id="UP000243459">
    <property type="component" value="Chromosome 6"/>
</dbReference>
<evidence type="ECO:0000256" key="7">
    <source>
        <dbReference type="PROSITE-ProRule" id="PRU00169"/>
    </source>
</evidence>
<name>A0A5P1EIY3_ASPOF</name>
<evidence type="ECO:0000256" key="3">
    <source>
        <dbReference type="ARBA" id="ARBA00012438"/>
    </source>
</evidence>
<dbReference type="PANTHER" id="PTHR43719:SF75">
    <property type="entry name" value="HISTIDINE KINASE CKI1"/>
    <property type="match status" value="1"/>
</dbReference>
<dbReference type="PANTHER" id="PTHR43719">
    <property type="entry name" value="TWO-COMPONENT HISTIDINE KINASE"/>
    <property type="match status" value="1"/>
</dbReference>
<dbReference type="InterPro" id="IPR001789">
    <property type="entry name" value="Sig_transdc_resp-reg_receiver"/>
</dbReference>
<dbReference type="PROSITE" id="PS50109">
    <property type="entry name" value="HIS_KIN"/>
    <property type="match status" value="1"/>
</dbReference>
<dbReference type="InterPro" id="IPR003661">
    <property type="entry name" value="HisK_dim/P_dom"/>
</dbReference>
<dbReference type="Pfam" id="PF00072">
    <property type="entry name" value="Response_reg"/>
    <property type="match status" value="1"/>
</dbReference>
<dbReference type="SMART" id="SM00387">
    <property type="entry name" value="HATPase_c"/>
    <property type="match status" value="1"/>
</dbReference>
<dbReference type="SUPFAM" id="SSF47384">
    <property type="entry name" value="Homodimeric domain of signal transducing histidine kinase"/>
    <property type="match status" value="1"/>
</dbReference>
<evidence type="ECO:0000256" key="8">
    <source>
        <dbReference type="SAM" id="Phobius"/>
    </source>
</evidence>
<protein>
    <recommendedName>
        <fullName evidence="3">histidine kinase</fullName>
        <ecNumber evidence="3">2.7.13.3</ecNumber>
    </recommendedName>
</protein>
<feature type="transmembrane region" description="Helical" evidence="8">
    <location>
        <begin position="328"/>
        <end position="349"/>
    </location>
</feature>
<reference evidence="12" key="1">
    <citation type="journal article" date="2017" name="Nat. Commun.">
        <title>The asparagus genome sheds light on the origin and evolution of a young Y chromosome.</title>
        <authorList>
            <person name="Harkess A."/>
            <person name="Zhou J."/>
            <person name="Xu C."/>
            <person name="Bowers J.E."/>
            <person name="Van der Hulst R."/>
            <person name="Ayyampalayam S."/>
            <person name="Mercati F."/>
            <person name="Riccardi P."/>
            <person name="McKain M.R."/>
            <person name="Kakrana A."/>
            <person name="Tang H."/>
            <person name="Ray J."/>
            <person name="Groenendijk J."/>
            <person name="Arikit S."/>
            <person name="Mathioni S.M."/>
            <person name="Nakano M."/>
            <person name="Shan H."/>
            <person name="Telgmann-Rauber A."/>
            <person name="Kanno A."/>
            <person name="Yue Z."/>
            <person name="Chen H."/>
            <person name="Li W."/>
            <person name="Chen Y."/>
            <person name="Xu X."/>
            <person name="Zhang Y."/>
            <person name="Luo S."/>
            <person name="Chen H."/>
            <person name="Gao J."/>
            <person name="Mao Z."/>
            <person name="Pires J.C."/>
            <person name="Luo M."/>
            <person name="Kudrna D."/>
            <person name="Wing R.A."/>
            <person name="Meyers B.C."/>
            <person name="Yi K."/>
            <person name="Kong H."/>
            <person name="Lavrijsen P."/>
            <person name="Sunseri F."/>
            <person name="Falavigna A."/>
            <person name="Ye Y."/>
            <person name="Leebens-Mack J.H."/>
            <person name="Chen G."/>
        </authorList>
    </citation>
    <scope>NUCLEOTIDE SEQUENCE [LARGE SCALE GENOMIC DNA]</scope>
    <source>
        <strain evidence="12">cv. DH0086</strain>
    </source>
</reference>
<feature type="domain" description="Response regulatory" evidence="10">
    <location>
        <begin position="925"/>
        <end position="1062"/>
    </location>
</feature>
<keyword evidence="6" id="KW-0902">Two-component regulatory system</keyword>
<evidence type="ECO:0000259" key="9">
    <source>
        <dbReference type="PROSITE" id="PS50109"/>
    </source>
</evidence>
<evidence type="ECO:0000259" key="10">
    <source>
        <dbReference type="PROSITE" id="PS50110"/>
    </source>
</evidence>
<evidence type="ECO:0000313" key="12">
    <source>
        <dbReference type="Proteomes" id="UP000243459"/>
    </source>
</evidence>
<keyword evidence="8" id="KW-1133">Transmembrane helix</keyword>
<evidence type="ECO:0000256" key="5">
    <source>
        <dbReference type="ARBA" id="ARBA00022864"/>
    </source>
</evidence>
<keyword evidence="12" id="KW-1185">Reference proteome</keyword>
<dbReference type="EC" id="2.7.13.3" evidence="3"/>
<dbReference type="InterPro" id="IPR036097">
    <property type="entry name" value="HisK_dim/P_sf"/>
</dbReference>
<dbReference type="PRINTS" id="PR00344">
    <property type="entry name" value="BCTRLSENSOR"/>
</dbReference>
<dbReference type="GO" id="GO:0009736">
    <property type="term" value="P:cytokinin-activated signaling pathway"/>
    <property type="evidence" value="ECO:0007669"/>
    <property type="project" value="UniProtKB-KW"/>
</dbReference>
<dbReference type="InterPro" id="IPR036890">
    <property type="entry name" value="HATPase_C_sf"/>
</dbReference>
<feature type="domain" description="Histidine kinase" evidence="9">
    <location>
        <begin position="389"/>
        <end position="659"/>
    </location>
</feature>
<evidence type="ECO:0000256" key="2">
    <source>
        <dbReference type="ARBA" id="ARBA00002427"/>
    </source>
</evidence>
<proteinExistence type="predicted"/>
<dbReference type="EMBL" id="CM007386">
    <property type="protein sequence ID" value="ONK65892.1"/>
    <property type="molecule type" value="Genomic_DNA"/>
</dbReference>
<evidence type="ECO:0000256" key="4">
    <source>
        <dbReference type="ARBA" id="ARBA00022553"/>
    </source>
</evidence>
<dbReference type="InterPro" id="IPR004358">
    <property type="entry name" value="Sig_transdc_His_kin-like_C"/>
</dbReference>
<dbReference type="Gene3D" id="1.10.287.130">
    <property type="match status" value="1"/>
</dbReference>
<dbReference type="InterPro" id="IPR003594">
    <property type="entry name" value="HATPase_dom"/>
</dbReference>
<organism evidence="11 12">
    <name type="scientific">Asparagus officinalis</name>
    <name type="common">Garden asparagus</name>
    <dbReference type="NCBI Taxonomy" id="4686"/>
    <lineage>
        <taxon>Eukaryota</taxon>
        <taxon>Viridiplantae</taxon>
        <taxon>Streptophyta</taxon>
        <taxon>Embryophyta</taxon>
        <taxon>Tracheophyta</taxon>
        <taxon>Spermatophyta</taxon>
        <taxon>Magnoliopsida</taxon>
        <taxon>Liliopsida</taxon>
        <taxon>Asparagales</taxon>
        <taxon>Asparagaceae</taxon>
        <taxon>Asparagoideae</taxon>
        <taxon>Asparagus</taxon>
    </lineage>
</organism>
<dbReference type="InterPro" id="IPR011006">
    <property type="entry name" value="CheY-like_superfamily"/>
</dbReference>
<dbReference type="Gene3D" id="3.30.565.10">
    <property type="entry name" value="Histidine kinase-like ATPase, C-terminal domain"/>
    <property type="match status" value="1"/>
</dbReference>
<dbReference type="SMART" id="SM00388">
    <property type="entry name" value="HisKA"/>
    <property type="match status" value="1"/>
</dbReference>
<feature type="modified residue" description="4-aspartylphosphate" evidence="7">
    <location>
        <position position="993"/>
    </location>
</feature>
<dbReference type="CDD" id="cd00082">
    <property type="entry name" value="HisKA"/>
    <property type="match status" value="1"/>
</dbReference>
<keyword evidence="4 7" id="KW-0597">Phosphoprotein</keyword>
<dbReference type="OMA" id="HCILYVH"/>
<dbReference type="CDD" id="cd17546">
    <property type="entry name" value="REC_hyHK_CKI1_RcsC-like"/>
    <property type="match status" value="1"/>
</dbReference>
<dbReference type="Pfam" id="PF02518">
    <property type="entry name" value="HATPase_c"/>
    <property type="match status" value="1"/>
</dbReference>